<reference evidence="11" key="1">
    <citation type="submission" date="2021-12" db="EMBL/GenBank/DDBJ databases">
        <authorList>
            <person name="Rodrigo-Torres L."/>
            <person name="Arahal R. D."/>
            <person name="Lucena T."/>
        </authorList>
    </citation>
    <scope>NUCLEOTIDE SEQUENCE</scope>
    <source>
        <strain evidence="11">CECT 8267</strain>
    </source>
</reference>
<proteinExistence type="inferred from homology"/>
<comment type="function">
    <text evidence="2">Catalyzes the hydrolysis of 5-hydroxyisourate (HIU) to 2-oxo-4-hydroxy-4-carboxy-5-ureidoimidazoline (OHCU).</text>
</comment>
<evidence type="ECO:0000256" key="7">
    <source>
        <dbReference type="ARBA" id="ARBA00022631"/>
    </source>
</evidence>
<evidence type="ECO:0000256" key="2">
    <source>
        <dbReference type="ARBA" id="ARBA00002704"/>
    </source>
</evidence>
<accession>A0ABN8EG28</accession>
<name>A0ABN8EG28_9GAMM</name>
<comment type="subunit">
    <text evidence="4 9">Homotetramer.</text>
</comment>
<dbReference type="PRINTS" id="PR00189">
    <property type="entry name" value="TRNSTHYRETIN"/>
</dbReference>
<dbReference type="Proteomes" id="UP000838100">
    <property type="component" value="Unassembled WGS sequence"/>
</dbReference>
<gene>
    <name evidence="11" type="primary">hiuH</name>
    <name evidence="11" type="ORF">SIN8267_01482</name>
</gene>
<evidence type="ECO:0000313" key="11">
    <source>
        <dbReference type="EMBL" id="CAH0991379.1"/>
    </source>
</evidence>
<dbReference type="SUPFAM" id="SSF49472">
    <property type="entry name" value="Transthyretin (synonym: prealbumin)"/>
    <property type="match status" value="1"/>
</dbReference>
<evidence type="ECO:0000256" key="3">
    <source>
        <dbReference type="ARBA" id="ARBA00009850"/>
    </source>
</evidence>
<dbReference type="Pfam" id="PF00576">
    <property type="entry name" value="Transthyretin"/>
    <property type="match status" value="1"/>
</dbReference>
<comment type="similarity">
    <text evidence="3 9">Belongs to the transthyretin family. 5-hydroxyisourate hydrolase subfamily.</text>
</comment>
<keyword evidence="7 9" id="KW-0659">Purine metabolism</keyword>
<comment type="catalytic activity">
    <reaction evidence="1 9">
        <text>5-hydroxyisourate + H2O = 5-hydroxy-2-oxo-4-ureido-2,5-dihydro-1H-imidazole-5-carboxylate + H(+)</text>
        <dbReference type="Rhea" id="RHEA:23736"/>
        <dbReference type="ChEBI" id="CHEBI:15377"/>
        <dbReference type="ChEBI" id="CHEBI:15378"/>
        <dbReference type="ChEBI" id="CHEBI:18072"/>
        <dbReference type="ChEBI" id="CHEBI:58639"/>
        <dbReference type="EC" id="3.5.2.17"/>
    </reaction>
</comment>
<evidence type="ECO:0000256" key="1">
    <source>
        <dbReference type="ARBA" id="ARBA00001043"/>
    </source>
</evidence>
<dbReference type="InterPro" id="IPR023416">
    <property type="entry name" value="Transthyretin/HIU_hydrolase_d"/>
</dbReference>
<dbReference type="SMART" id="SM00095">
    <property type="entry name" value="TR_THY"/>
    <property type="match status" value="1"/>
</dbReference>
<sequence length="113" mass="12214">MSQITTHVLDTATGLPASNLAITLFGQQSGEFIKINGGVTNADGRLPGLLADDVVLAAGTYKVLFETQAYHEANQQDCFYPYAEVVFTIPGDGQHYHIPLLLSPYGYSTYRGS</sequence>
<evidence type="ECO:0000259" key="10">
    <source>
        <dbReference type="SMART" id="SM00095"/>
    </source>
</evidence>
<dbReference type="InterPro" id="IPR000895">
    <property type="entry name" value="Transthyretin/HIU_hydrolase"/>
</dbReference>
<dbReference type="EMBL" id="CAKLPX010000001">
    <property type="protein sequence ID" value="CAH0991379.1"/>
    <property type="molecule type" value="Genomic_DNA"/>
</dbReference>
<dbReference type="InterPro" id="IPR036817">
    <property type="entry name" value="Transthyretin/HIU_hydrolase_sf"/>
</dbReference>
<protein>
    <recommendedName>
        <fullName evidence="6 9">5-hydroxyisourate hydrolase</fullName>
        <shortName evidence="9">HIU hydrolase</shortName>
        <shortName evidence="9">HIUHase</shortName>
        <ecNumber evidence="5 9">3.5.2.17</ecNumber>
    </recommendedName>
</protein>
<comment type="caution">
    <text evidence="11">The sequence shown here is derived from an EMBL/GenBank/DDBJ whole genome shotgun (WGS) entry which is preliminary data.</text>
</comment>
<dbReference type="EC" id="3.5.2.17" evidence="5 9"/>
<dbReference type="Gene3D" id="2.60.40.180">
    <property type="entry name" value="Transthyretin/hydroxyisourate hydrolase domain"/>
    <property type="match status" value="1"/>
</dbReference>
<evidence type="ECO:0000256" key="8">
    <source>
        <dbReference type="ARBA" id="ARBA00022801"/>
    </source>
</evidence>
<dbReference type="PANTHER" id="PTHR10395:SF7">
    <property type="entry name" value="5-HYDROXYISOURATE HYDROLASE"/>
    <property type="match status" value="1"/>
</dbReference>
<feature type="domain" description="Transthyretin/hydroxyisourate hydrolase" evidence="10">
    <location>
        <begin position="1"/>
        <end position="112"/>
    </location>
</feature>
<evidence type="ECO:0000313" key="12">
    <source>
        <dbReference type="Proteomes" id="UP000838100"/>
    </source>
</evidence>
<dbReference type="GO" id="GO:0033971">
    <property type="term" value="F:hydroxyisourate hydrolase activity"/>
    <property type="evidence" value="ECO:0007669"/>
    <property type="project" value="UniProtKB-EC"/>
</dbReference>
<evidence type="ECO:0000256" key="9">
    <source>
        <dbReference type="RuleBase" id="RU361270"/>
    </source>
</evidence>
<dbReference type="PROSITE" id="PS00769">
    <property type="entry name" value="TRANSTHYRETIN_2"/>
    <property type="match status" value="1"/>
</dbReference>
<dbReference type="NCBIfam" id="TIGR02962">
    <property type="entry name" value="hdxy_isourate"/>
    <property type="match status" value="1"/>
</dbReference>
<keyword evidence="8 9" id="KW-0378">Hydrolase</keyword>
<evidence type="ECO:0000256" key="6">
    <source>
        <dbReference type="ARBA" id="ARBA00017539"/>
    </source>
</evidence>
<dbReference type="PROSITE" id="PS00768">
    <property type="entry name" value="TRANSTHYRETIN_1"/>
    <property type="match status" value="1"/>
</dbReference>
<keyword evidence="12" id="KW-1185">Reference proteome</keyword>
<dbReference type="CDD" id="cd05822">
    <property type="entry name" value="TLP_HIUase"/>
    <property type="match status" value="1"/>
</dbReference>
<dbReference type="PANTHER" id="PTHR10395">
    <property type="entry name" value="URICASE AND TRANSTHYRETIN-RELATED"/>
    <property type="match status" value="1"/>
</dbReference>
<organism evidence="11 12">
    <name type="scientific">Sinobacterium norvegicum</name>
    <dbReference type="NCBI Taxonomy" id="1641715"/>
    <lineage>
        <taxon>Bacteria</taxon>
        <taxon>Pseudomonadati</taxon>
        <taxon>Pseudomonadota</taxon>
        <taxon>Gammaproteobacteria</taxon>
        <taxon>Cellvibrionales</taxon>
        <taxon>Spongiibacteraceae</taxon>
        <taxon>Sinobacterium</taxon>
    </lineage>
</organism>
<dbReference type="InterPro" id="IPR014306">
    <property type="entry name" value="Hydroxyisourate_hydrolase"/>
</dbReference>
<dbReference type="RefSeq" id="WP_237444030.1">
    <property type="nucleotide sequence ID" value="NZ_CAKLPX010000001.1"/>
</dbReference>
<evidence type="ECO:0000256" key="5">
    <source>
        <dbReference type="ARBA" id="ARBA00012609"/>
    </source>
</evidence>
<dbReference type="InterPro" id="IPR023419">
    <property type="entry name" value="Transthyretin_CS"/>
</dbReference>
<evidence type="ECO:0000256" key="4">
    <source>
        <dbReference type="ARBA" id="ARBA00011881"/>
    </source>
</evidence>
<dbReference type="InterPro" id="IPR023418">
    <property type="entry name" value="Thyroxine_BS"/>
</dbReference>